<accession>A0ABT2KEN2</accession>
<protein>
    <recommendedName>
        <fullName evidence="3">Transposase</fullName>
    </recommendedName>
</protein>
<dbReference type="RefSeq" id="WP_260278199.1">
    <property type="nucleotide sequence ID" value="NZ_JANAVZ010000010.1"/>
</dbReference>
<reference evidence="1 2" key="1">
    <citation type="submission" date="2022-04" db="EMBL/GenBank/DDBJ databases">
        <title>Paracoccus sp. YLB-12 draft genome sequence.</title>
        <authorList>
            <person name="Yu L."/>
        </authorList>
    </citation>
    <scope>NUCLEOTIDE SEQUENCE [LARGE SCALE GENOMIC DNA]</scope>
    <source>
        <strain evidence="1 2">YLB-12</strain>
    </source>
</reference>
<name>A0ABT2KEN2_9RHOB</name>
<dbReference type="Proteomes" id="UP001320702">
    <property type="component" value="Unassembled WGS sequence"/>
</dbReference>
<evidence type="ECO:0000313" key="2">
    <source>
        <dbReference type="Proteomes" id="UP001320702"/>
    </source>
</evidence>
<organism evidence="1 2">
    <name type="scientific">Paracoccus maritimus</name>
    <dbReference type="NCBI Taxonomy" id="2933292"/>
    <lineage>
        <taxon>Bacteria</taxon>
        <taxon>Pseudomonadati</taxon>
        <taxon>Pseudomonadota</taxon>
        <taxon>Alphaproteobacteria</taxon>
        <taxon>Rhodobacterales</taxon>
        <taxon>Paracoccaceae</taxon>
        <taxon>Paracoccus</taxon>
    </lineage>
</organism>
<gene>
    <name evidence="1" type="ORF">MU516_15545</name>
</gene>
<dbReference type="EMBL" id="JANAVZ010000010">
    <property type="protein sequence ID" value="MCT4334279.1"/>
    <property type="molecule type" value="Genomic_DNA"/>
</dbReference>
<evidence type="ECO:0000313" key="1">
    <source>
        <dbReference type="EMBL" id="MCT4334279.1"/>
    </source>
</evidence>
<sequence>MEYYAGLDVSLRSCALCIIDEKGTVRLERELPCEVEAIADALARFTNLVTRLGFEAGTMSQHLYFGLRDRSANTPSNATSLWNMPLWIMWAIISVRNRKIGGLRASVNWSSGGRVNCCSAYVIMDIGCLMQRHNVKG</sequence>
<proteinExistence type="predicted"/>
<evidence type="ECO:0008006" key="3">
    <source>
        <dbReference type="Google" id="ProtNLM"/>
    </source>
</evidence>
<keyword evidence="2" id="KW-1185">Reference proteome</keyword>
<comment type="caution">
    <text evidence="1">The sequence shown here is derived from an EMBL/GenBank/DDBJ whole genome shotgun (WGS) entry which is preliminary data.</text>
</comment>